<dbReference type="Gene3D" id="3.40.50.2000">
    <property type="entry name" value="Glycogen Phosphorylase B"/>
    <property type="match status" value="1"/>
</dbReference>
<dbReference type="AlphaFoldDB" id="A0A6V8N6I1"/>
<dbReference type="PANTHER" id="PTHR12526:SF630">
    <property type="entry name" value="GLYCOSYLTRANSFERASE"/>
    <property type="match status" value="1"/>
</dbReference>
<name>A0A6V8N6I1_9BACT</name>
<dbReference type="PANTHER" id="PTHR12526">
    <property type="entry name" value="GLYCOSYLTRANSFERASE"/>
    <property type="match status" value="1"/>
</dbReference>
<dbReference type="Proteomes" id="UP000587586">
    <property type="component" value="Unassembled WGS sequence"/>
</dbReference>
<keyword evidence="2" id="KW-1185">Reference proteome</keyword>
<dbReference type="Pfam" id="PF13692">
    <property type="entry name" value="Glyco_trans_1_4"/>
    <property type="match status" value="1"/>
</dbReference>
<protein>
    <submittedName>
        <fullName evidence="1">Glycosyl transferase</fullName>
    </submittedName>
</protein>
<dbReference type="Gene3D" id="3.40.50.11010">
    <property type="match status" value="1"/>
</dbReference>
<keyword evidence="1" id="KW-0808">Transferase</keyword>
<sequence>MHESIVVFSHLRWDFVYQRPQHLLARMAKCRPIIFIEEPIHRETSHAEFELSRPEPGVLVCKPVTPSSQAGFHDDQIPWIAQLLQELLANEGISRYLAWFYTPMALPLLRHLKPQLVVYDCMDELSGFLKAPRQITQREAALLKTAHLVFTGGRSLYEAKKGLHPAVHCFPSSVDAAHFARALDPSLDHPLQRPLPRPRLGFYGVLDERLDLALVHALATTHPAWQIVLVGPVVKIAPETLPKAPNIHYYGKKEYAELPAFLSGWDVCILPFALNEATRFISPTKTLEYMAAEKPVVSTPIADVVRPYSDVVFIGRTIAEFIKECEQALRQDDEQKRRMVAGMRRILASTSWDSTVEAMNTLIREALDKKTTRQR</sequence>
<accession>A0A6V8N6I1</accession>
<comment type="caution">
    <text evidence="1">The sequence shown here is derived from an EMBL/GenBank/DDBJ whole genome shotgun (WGS) entry which is preliminary data.</text>
</comment>
<gene>
    <name evidence="1" type="ORF">GMLC_17570</name>
</gene>
<reference evidence="2" key="1">
    <citation type="submission" date="2020-06" db="EMBL/GenBank/DDBJ databases">
        <title>Draft genomic sequecing of Geomonas sp. Red745.</title>
        <authorList>
            <person name="Itoh H."/>
            <person name="Xu Z.X."/>
            <person name="Ushijima N."/>
            <person name="Masuda Y."/>
            <person name="Shiratori Y."/>
            <person name="Senoo K."/>
        </authorList>
    </citation>
    <scope>NUCLEOTIDE SEQUENCE [LARGE SCALE GENOMIC DNA]</scope>
    <source>
        <strain evidence="2">Red745</strain>
    </source>
</reference>
<organism evidence="1 2">
    <name type="scientific">Geomonas limicola</name>
    <dbReference type="NCBI Taxonomy" id="2740186"/>
    <lineage>
        <taxon>Bacteria</taxon>
        <taxon>Pseudomonadati</taxon>
        <taxon>Thermodesulfobacteriota</taxon>
        <taxon>Desulfuromonadia</taxon>
        <taxon>Geobacterales</taxon>
        <taxon>Geobacteraceae</taxon>
        <taxon>Geomonas</taxon>
    </lineage>
</organism>
<evidence type="ECO:0000313" key="2">
    <source>
        <dbReference type="Proteomes" id="UP000587586"/>
    </source>
</evidence>
<dbReference type="SUPFAM" id="SSF53756">
    <property type="entry name" value="UDP-Glycosyltransferase/glycogen phosphorylase"/>
    <property type="match status" value="1"/>
</dbReference>
<proteinExistence type="predicted"/>
<dbReference type="EMBL" id="BLXZ01000003">
    <property type="protein sequence ID" value="GFO68178.1"/>
    <property type="molecule type" value="Genomic_DNA"/>
</dbReference>
<dbReference type="RefSeq" id="WP_183360698.1">
    <property type="nucleotide sequence ID" value="NZ_BLXZ01000003.1"/>
</dbReference>
<dbReference type="GO" id="GO:0016740">
    <property type="term" value="F:transferase activity"/>
    <property type="evidence" value="ECO:0007669"/>
    <property type="project" value="UniProtKB-KW"/>
</dbReference>
<evidence type="ECO:0000313" key="1">
    <source>
        <dbReference type="EMBL" id="GFO68178.1"/>
    </source>
</evidence>